<sequence>MKKTILSSLLFAALLFLTACQNQPAAVGNPEPAKPKRPGLTVEAPAENVPAAEEDAADGDAAQPEADLPAEKCGLENCHGLEFSCGPDVPEVCTADYQLGDFCRQFAICEVADGQCQLMPDERLASCRTCVAACADLAGEPAFECEAECREQAK</sequence>
<dbReference type="Proteomes" id="UP000230729">
    <property type="component" value="Unassembled WGS sequence"/>
</dbReference>
<dbReference type="PROSITE" id="PS51257">
    <property type="entry name" value="PROKAR_LIPOPROTEIN"/>
    <property type="match status" value="1"/>
</dbReference>
<dbReference type="EMBL" id="PCSD01000025">
    <property type="protein sequence ID" value="PIP34036.1"/>
    <property type="molecule type" value="Genomic_DNA"/>
</dbReference>
<organism evidence="3 4">
    <name type="scientific">Candidatus Falkowbacteria bacterium CG23_combo_of_CG06-09_8_20_14_all_49_15</name>
    <dbReference type="NCBI Taxonomy" id="1974572"/>
    <lineage>
        <taxon>Bacteria</taxon>
        <taxon>Candidatus Falkowiibacteriota</taxon>
    </lineage>
</organism>
<gene>
    <name evidence="3" type="ORF">COX22_01260</name>
</gene>
<feature type="region of interest" description="Disordered" evidence="1">
    <location>
        <begin position="27"/>
        <end position="65"/>
    </location>
</feature>
<evidence type="ECO:0000256" key="2">
    <source>
        <dbReference type="SAM" id="SignalP"/>
    </source>
</evidence>
<accession>A0A2G9ZLI7</accession>
<reference evidence="3 4" key="1">
    <citation type="submission" date="2017-09" db="EMBL/GenBank/DDBJ databases">
        <title>Depth-based differentiation of microbial function through sediment-hosted aquifers and enrichment of novel symbionts in the deep terrestrial subsurface.</title>
        <authorList>
            <person name="Probst A.J."/>
            <person name="Ladd B."/>
            <person name="Jarett J.K."/>
            <person name="Geller-Mcgrath D.E."/>
            <person name="Sieber C.M."/>
            <person name="Emerson J.B."/>
            <person name="Anantharaman K."/>
            <person name="Thomas B.C."/>
            <person name="Malmstrom R."/>
            <person name="Stieglmeier M."/>
            <person name="Klingl A."/>
            <person name="Woyke T."/>
            <person name="Ryan C.M."/>
            <person name="Banfield J.F."/>
        </authorList>
    </citation>
    <scope>NUCLEOTIDE SEQUENCE [LARGE SCALE GENOMIC DNA]</scope>
    <source>
        <strain evidence="3">CG23_combo_of_CG06-09_8_20_14_all_49_15</strain>
    </source>
</reference>
<evidence type="ECO:0000313" key="4">
    <source>
        <dbReference type="Proteomes" id="UP000230729"/>
    </source>
</evidence>
<feature type="signal peptide" evidence="2">
    <location>
        <begin position="1"/>
        <end position="25"/>
    </location>
</feature>
<comment type="caution">
    <text evidence="3">The sequence shown here is derived from an EMBL/GenBank/DDBJ whole genome shotgun (WGS) entry which is preliminary data.</text>
</comment>
<feature type="chain" id="PRO_5013574142" description="Kazal-like domain-containing protein" evidence="2">
    <location>
        <begin position="26"/>
        <end position="154"/>
    </location>
</feature>
<keyword evidence="2" id="KW-0732">Signal</keyword>
<proteinExistence type="predicted"/>
<dbReference type="AlphaFoldDB" id="A0A2G9ZLI7"/>
<name>A0A2G9ZLI7_9BACT</name>
<feature type="compositionally biased region" description="Low complexity" evidence="1">
    <location>
        <begin position="42"/>
        <end position="51"/>
    </location>
</feature>
<evidence type="ECO:0008006" key="5">
    <source>
        <dbReference type="Google" id="ProtNLM"/>
    </source>
</evidence>
<evidence type="ECO:0000313" key="3">
    <source>
        <dbReference type="EMBL" id="PIP34036.1"/>
    </source>
</evidence>
<protein>
    <recommendedName>
        <fullName evidence="5">Kazal-like domain-containing protein</fullName>
    </recommendedName>
</protein>
<evidence type="ECO:0000256" key="1">
    <source>
        <dbReference type="SAM" id="MobiDB-lite"/>
    </source>
</evidence>